<feature type="region of interest" description="Disordered" evidence="4">
    <location>
        <begin position="398"/>
        <end position="429"/>
    </location>
</feature>
<evidence type="ECO:0000259" key="6">
    <source>
        <dbReference type="Pfam" id="PF02518"/>
    </source>
</evidence>
<keyword evidence="3" id="KW-0902">Two-component regulatory system</keyword>
<dbReference type="PANTHER" id="PTHR24421:SF61">
    <property type="entry name" value="OXYGEN SENSOR HISTIDINE KINASE NREB"/>
    <property type="match status" value="1"/>
</dbReference>
<dbReference type="Pfam" id="PF02518">
    <property type="entry name" value="HATPase_c"/>
    <property type="match status" value="1"/>
</dbReference>
<evidence type="ECO:0000256" key="3">
    <source>
        <dbReference type="ARBA" id="ARBA00023012"/>
    </source>
</evidence>
<dbReference type="AlphaFoldDB" id="A0AA46TFF3"/>
<evidence type="ECO:0000256" key="4">
    <source>
        <dbReference type="SAM" id="MobiDB-lite"/>
    </source>
</evidence>
<dbReference type="EMBL" id="CP094970">
    <property type="protein sequence ID" value="UYM03874.1"/>
    <property type="molecule type" value="Genomic_DNA"/>
</dbReference>
<dbReference type="SUPFAM" id="SSF55874">
    <property type="entry name" value="ATPase domain of HSP90 chaperone/DNA topoisomerase II/histidine kinase"/>
    <property type="match status" value="1"/>
</dbReference>
<organism evidence="8 9">
    <name type="scientific">Solicola gregarius</name>
    <dbReference type="NCBI Taxonomy" id="2908642"/>
    <lineage>
        <taxon>Bacteria</taxon>
        <taxon>Bacillati</taxon>
        <taxon>Actinomycetota</taxon>
        <taxon>Actinomycetes</taxon>
        <taxon>Propionibacteriales</taxon>
        <taxon>Nocardioidaceae</taxon>
        <taxon>Solicola</taxon>
    </lineage>
</organism>
<keyword evidence="1" id="KW-0808">Transferase</keyword>
<dbReference type="GO" id="GO:0000160">
    <property type="term" value="P:phosphorelay signal transduction system"/>
    <property type="evidence" value="ECO:0007669"/>
    <property type="project" value="UniProtKB-KW"/>
</dbReference>
<feature type="domain" description="Histidine kinase/HSP90-like ATPase" evidence="6">
    <location>
        <begin position="327"/>
        <end position="420"/>
    </location>
</feature>
<evidence type="ECO:0000313" key="9">
    <source>
        <dbReference type="Proteomes" id="UP001164390"/>
    </source>
</evidence>
<gene>
    <name evidence="8" type="ORF">L0C25_15140</name>
</gene>
<feature type="transmembrane region" description="Helical" evidence="5">
    <location>
        <begin position="46"/>
        <end position="69"/>
    </location>
</feature>
<dbReference type="Pfam" id="PF04024">
    <property type="entry name" value="PspC"/>
    <property type="match status" value="1"/>
</dbReference>
<evidence type="ECO:0000256" key="5">
    <source>
        <dbReference type="SAM" id="Phobius"/>
    </source>
</evidence>
<name>A0AA46TFF3_9ACTN</name>
<dbReference type="RefSeq" id="WP_271632516.1">
    <property type="nucleotide sequence ID" value="NZ_CP094970.1"/>
</dbReference>
<evidence type="ECO:0000256" key="1">
    <source>
        <dbReference type="ARBA" id="ARBA00022679"/>
    </source>
</evidence>
<dbReference type="CDD" id="cd16917">
    <property type="entry name" value="HATPase_UhpB-NarQ-NarX-like"/>
    <property type="match status" value="1"/>
</dbReference>
<dbReference type="InterPro" id="IPR007168">
    <property type="entry name" value="Phageshock_PspC_N"/>
</dbReference>
<keyword evidence="5" id="KW-0472">Membrane</keyword>
<keyword evidence="2" id="KW-0418">Kinase</keyword>
<sequence length="429" mass="45705">MTSTAADAAGGYEYRRAYRPADSRMIGGVAEGLAAHFGVNVFWVRLAFVVATWFNGVGILAYGLLWWLLPIDPDTEDPDTPAGIRAATRRGLRTPSGRGPQALSDPVQTIALLALGLGVLLLTQAVGWGLGTSALIPVLVAVVGVALVWRQVDQTRWNRWVTQPTGWAAVARLSLGLALVSAAVIFAVGQRSGMDALLDVSAVLLIAVIGIALLVGPWIYRLTRELGAERTERARTQERADVAAHLHDSVLQTLAILQKNSDNPRMVATLARRQERELREWLYGSRRPPETTLRGALDAAASQVEDDHGVPVEVVGVGDLALNPHGEALVRAAGEAIVNAAKHSGAEAIDVYAEVGGDDVAVFVRDRGAGFDPDGVGTSEAGTKMGIRESIVARMERHGGTAEIRSAPGDGTEVRLSMPRHRLDEGEES</sequence>
<keyword evidence="5" id="KW-0812">Transmembrane</keyword>
<dbReference type="Proteomes" id="UP001164390">
    <property type="component" value="Chromosome"/>
</dbReference>
<feature type="transmembrane region" description="Helical" evidence="5">
    <location>
        <begin position="196"/>
        <end position="220"/>
    </location>
</feature>
<protein>
    <submittedName>
        <fullName evidence="8">PspC domain-containing protein</fullName>
    </submittedName>
</protein>
<feature type="transmembrane region" description="Helical" evidence="5">
    <location>
        <begin position="169"/>
        <end position="189"/>
    </location>
</feature>
<dbReference type="Gene3D" id="3.30.565.10">
    <property type="entry name" value="Histidine kinase-like ATPase, C-terminal domain"/>
    <property type="match status" value="1"/>
</dbReference>
<evidence type="ECO:0000313" key="8">
    <source>
        <dbReference type="EMBL" id="UYM03874.1"/>
    </source>
</evidence>
<proteinExistence type="predicted"/>
<dbReference type="InterPro" id="IPR050482">
    <property type="entry name" value="Sensor_HK_TwoCompSys"/>
</dbReference>
<dbReference type="KEGG" id="sgrg:L0C25_15140"/>
<keyword evidence="5" id="KW-1133">Transmembrane helix</keyword>
<dbReference type="PANTHER" id="PTHR24421">
    <property type="entry name" value="NITRATE/NITRITE SENSOR PROTEIN NARX-RELATED"/>
    <property type="match status" value="1"/>
</dbReference>
<feature type="domain" description="Phage shock protein PspC N-terminal" evidence="7">
    <location>
        <begin position="15"/>
        <end position="70"/>
    </location>
</feature>
<accession>A0AA46TFF3</accession>
<dbReference type="GO" id="GO:0016301">
    <property type="term" value="F:kinase activity"/>
    <property type="evidence" value="ECO:0007669"/>
    <property type="project" value="UniProtKB-KW"/>
</dbReference>
<evidence type="ECO:0000259" key="7">
    <source>
        <dbReference type="Pfam" id="PF04024"/>
    </source>
</evidence>
<feature type="region of interest" description="Disordered" evidence="4">
    <location>
        <begin position="79"/>
        <end position="101"/>
    </location>
</feature>
<dbReference type="InterPro" id="IPR036890">
    <property type="entry name" value="HATPase_C_sf"/>
</dbReference>
<feature type="transmembrane region" description="Helical" evidence="5">
    <location>
        <begin position="130"/>
        <end position="149"/>
    </location>
</feature>
<dbReference type="InterPro" id="IPR003594">
    <property type="entry name" value="HATPase_dom"/>
</dbReference>
<keyword evidence="9" id="KW-1185">Reference proteome</keyword>
<reference evidence="8" key="1">
    <citation type="submission" date="2022-01" db="EMBL/GenBank/DDBJ databases">
        <title>Nocardioidaceae gen. sp. A5X3R13.</title>
        <authorList>
            <person name="Lopez Marin M.A."/>
            <person name="Uhlik O."/>
        </authorList>
    </citation>
    <scope>NUCLEOTIDE SEQUENCE</scope>
    <source>
        <strain evidence="8">A5X3R13</strain>
    </source>
</reference>
<evidence type="ECO:0000256" key="2">
    <source>
        <dbReference type="ARBA" id="ARBA00022777"/>
    </source>
</evidence>